<dbReference type="PANTHER" id="PTHR33067">
    <property type="entry name" value="RNA-DIRECTED DNA POLYMERASE-RELATED"/>
    <property type="match status" value="1"/>
</dbReference>
<dbReference type="Proteomes" id="UP001151760">
    <property type="component" value="Unassembled WGS sequence"/>
</dbReference>
<evidence type="ECO:0000313" key="2">
    <source>
        <dbReference type="Proteomes" id="UP001151760"/>
    </source>
</evidence>
<reference evidence="1" key="1">
    <citation type="journal article" date="2022" name="Int. J. Mol. Sci.">
        <title>Draft Genome of Tanacetum Coccineum: Genomic Comparison of Closely Related Tanacetum-Family Plants.</title>
        <authorList>
            <person name="Yamashiro T."/>
            <person name="Shiraishi A."/>
            <person name="Nakayama K."/>
            <person name="Satake H."/>
        </authorList>
    </citation>
    <scope>NUCLEOTIDE SEQUENCE</scope>
</reference>
<dbReference type="Gene3D" id="2.40.70.10">
    <property type="entry name" value="Acid Proteases"/>
    <property type="match status" value="1"/>
</dbReference>
<proteinExistence type="predicted"/>
<protein>
    <submittedName>
        <fullName evidence="1">Glycosyl transferase, family 8 protein</fullName>
    </submittedName>
</protein>
<name>A0ABQ5AKP1_9ASTR</name>
<evidence type="ECO:0000313" key="1">
    <source>
        <dbReference type="EMBL" id="GJT01768.1"/>
    </source>
</evidence>
<sequence length="347" mass="39480">MFKEAYYTRFGVPYPQGGRYRAAALGFYRDNGNPSYQERRQIIEESLSKFMAEFAKRHDENSNLIKRLKERPKMGYQIETSIDMNDSVVLKDSLPPKEKDPGSFTLPCYINNICFDKALADLGASVSVMPLLTFTNLGLGELAPTKLTVELVDRTIKRPKGIAKNVLVGIGLRERMDLDLEDRLMGKTLILNRSLDPDFGDFIELNDLNKPLELKRNQAVDLGPTIEGGEVIDKPMIYIIETRNDDVMVKEYPIVENMDPYRDQEMGDVIIGEPFCREICVKARRFNGMITIYNDNDSVTYQMARSHPRFKNLTNAQCNKIPPILKLDDTASAYTAYSLNEYSVLGD</sequence>
<dbReference type="EMBL" id="BQNB010012296">
    <property type="protein sequence ID" value="GJT01768.1"/>
    <property type="molecule type" value="Genomic_DNA"/>
</dbReference>
<reference evidence="1" key="2">
    <citation type="submission" date="2022-01" db="EMBL/GenBank/DDBJ databases">
        <authorList>
            <person name="Yamashiro T."/>
            <person name="Shiraishi A."/>
            <person name="Satake H."/>
            <person name="Nakayama K."/>
        </authorList>
    </citation>
    <scope>NUCLEOTIDE SEQUENCE</scope>
</reference>
<dbReference type="PANTHER" id="PTHR33067:SF9">
    <property type="entry name" value="RNA-DIRECTED DNA POLYMERASE"/>
    <property type="match status" value="1"/>
</dbReference>
<gene>
    <name evidence="1" type="ORF">Tco_0822937</name>
</gene>
<keyword evidence="2" id="KW-1185">Reference proteome</keyword>
<dbReference type="GO" id="GO:0016740">
    <property type="term" value="F:transferase activity"/>
    <property type="evidence" value="ECO:0007669"/>
    <property type="project" value="UniProtKB-KW"/>
</dbReference>
<keyword evidence="1" id="KW-0808">Transferase</keyword>
<dbReference type="InterPro" id="IPR021109">
    <property type="entry name" value="Peptidase_aspartic_dom_sf"/>
</dbReference>
<comment type="caution">
    <text evidence="1">The sequence shown here is derived from an EMBL/GenBank/DDBJ whole genome shotgun (WGS) entry which is preliminary data.</text>
</comment>
<accession>A0ABQ5AKP1</accession>
<organism evidence="1 2">
    <name type="scientific">Tanacetum coccineum</name>
    <dbReference type="NCBI Taxonomy" id="301880"/>
    <lineage>
        <taxon>Eukaryota</taxon>
        <taxon>Viridiplantae</taxon>
        <taxon>Streptophyta</taxon>
        <taxon>Embryophyta</taxon>
        <taxon>Tracheophyta</taxon>
        <taxon>Spermatophyta</taxon>
        <taxon>Magnoliopsida</taxon>
        <taxon>eudicotyledons</taxon>
        <taxon>Gunneridae</taxon>
        <taxon>Pentapetalae</taxon>
        <taxon>asterids</taxon>
        <taxon>campanulids</taxon>
        <taxon>Asterales</taxon>
        <taxon>Asteraceae</taxon>
        <taxon>Asteroideae</taxon>
        <taxon>Anthemideae</taxon>
        <taxon>Anthemidinae</taxon>
        <taxon>Tanacetum</taxon>
    </lineage>
</organism>